<comment type="caution">
    <text evidence="1">The sequence shown here is derived from an EMBL/GenBank/DDBJ whole genome shotgun (WGS) entry which is preliminary data.</text>
</comment>
<protein>
    <submittedName>
        <fullName evidence="1">Uncharacterized protein</fullName>
    </submittedName>
</protein>
<dbReference type="AlphaFoldDB" id="A0A645CZG3"/>
<sequence>MDIQLGKVGPLMIEIKILQQVGILLKERSLGIGQGQRFIVLFLPVFVGVDLGIADVLRPAVLGEHGHSQPDRTVRGRDIISALPVFGNELHVVIKHKHVRLMNHIK</sequence>
<dbReference type="EMBL" id="VSSQ01031431">
    <property type="protein sequence ID" value="MPM82317.1"/>
    <property type="molecule type" value="Genomic_DNA"/>
</dbReference>
<evidence type="ECO:0000313" key="1">
    <source>
        <dbReference type="EMBL" id="MPM82317.1"/>
    </source>
</evidence>
<reference evidence="1" key="1">
    <citation type="submission" date="2019-08" db="EMBL/GenBank/DDBJ databases">
        <authorList>
            <person name="Kucharzyk K."/>
            <person name="Murdoch R.W."/>
            <person name="Higgins S."/>
            <person name="Loffler F."/>
        </authorList>
    </citation>
    <scope>NUCLEOTIDE SEQUENCE</scope>
</reference>
<organism evidence="1">
    <name type="scientific">bioreactor metagenome</name>
    <dbReference type="NCBI Taxonomy" id="1076179"/>
    <lineage>
        <taxon>unclassified sequences</taxon>
        <taxon>metagenomes</taxon>
        <taxon>ecological metagenomes</taxon>
    </lineage>
</organism>
<accession>A0A645CZG3</accession>
<proteinExistence type="predicted"/>
<name>A0A645CZG3_9ZZZZ</name>
<gene>
    <name evidence="1" type="ORF">SDC9_129378</name>
</gene>